<dbReference type="EMBL" id="KV878246">
    <property type="protein sequence ID" value="OJZ83063.1"/>
    <property type="molecule type" value="Genomic_DNA"/>
</dbReference>
<feature type="domain" description="AB hydrolase-1" evidence="1">
    <location>
        <begin position="212"/>
        <end position="369"/>
    </location>
</feature>
<dbReference type="Gene3D" id="3.40.50.1820">
    <property type="entry name" value="alpha/beta hydrolase"/>
    <property type="match status" value="1"/>
</dbReference>
<gene>
    <name evidence="2" type="ORF">ASPFODRAFT_306429</name>
</gene>
<dbReference type="AlphaFoldDB" id="A0A1M3T8N6"/>
<evidence type="ECO:0000313" key="3">
    <source>
        <dbReference type="Proteomes" id="UP000184063"/>
    </source>
</evidence>
<dbReference type="PANTHER" id="PTHR12277">
    <property type="entry name" value="ALPHA/BETA HYDROLASE DOMAIN-CONTAINING PROTEIN"/>
    <property type="match status" value="1"/>
</dbReference>
<evidence type="ECO:0000259" key="1">
    <source>
        <dbReference type="Pfam" id="PF12697"/>
    </source>
</evidence>
<dbReference type="InterPro" id="IPR000073">
    <property type="entry name" value="AB_hydrolase_1"/>
</dbReference>
<dbReference type="Proteomes" id="UP000184063">
    <property type="component" value="Unassembled WGS sequence"/>
</dbReference>
<organism evidence="2 3">
    <name type="scientific">Aspergillus luchuensis (strain CBS 106.47)</name>
    <dbReference type="NCBI Taxonomy" id="1137211"/>
    <lineage>
        <taxon>Eukaryota</taxon>
        <taxon>Fungi</taxon>
        <taxon>Dikarya</taxon>
        <taxon>Ascomycota</taxon>
        <taxon>Pezizomycotina</taxon>
        <taxon>Eurotiomycetes</taxon>
        <taxon>Eurotiomycetidae</taxon>
        <taxon>Eurotiales</taxon>
        <taxon>Aspergillaceae</taxon>
        <taxon>Aspergillus</taxon>
        <taxon>Aspergillus subgen. Circumdati</taxon>
    </lineage>
</organism>
<dbReference type="OrthoDB" id="446723at2759"/>
<reference evidence="3" key="1">
    <citation type="journal article" date="2017" name="Genome Biol.">
        <title>Comparative genomics reveals high biological diversity and specific adaptations in the industrially and medically important fungal genus Aspergillus.</title>
        <authorList>
            <person name="de Vries R.P."/>
            <person name="Riley R."/>
            <person name="Wiebenga A."/>
            <person name="Aguilar-Osorio G."/>
            <person name="Amillis S."/>
            <person name="Uchima C.A."/>
            <person name="Anderluh G."/>
            <person name="Asadollahi M."/>
            <person name="Askin M."/>
            <person name="Barry K."/>
            <person name="Battaglia E."/>
            <person name="Bayram O."/>
            <person name="Benocci T."/>
            <person name="Braus-Stromeyer S.A."/>
            <person name="Caldana C."/>
            <person name="Canovas D."/>
            <person name="Cerqueira G.C."/>
            <person name="Chen F."/>
            <person name="Chen W."/>
            <person name="Choi C."/>
            <person name="Clum A."/>
            <person name="Dos Santos R.A."/>
            <person name="Damasio A.R."/>
            <person name="Diallinas G."/>
            <person name="Emri T."/>
            <person name="Fekete E."/>
            <person name="Flipphi M."/>
            <person name="Freyberg S."/>
            <person name="Gallo A."/>
            <person name="Gournas C."/>
            <person name="Habgood R."/>
            <person name="Hainaut M."/>
            <person name="Harispe M.L."/>
            <person name="Henrissat B."/>
            <person name="Hilden K.S."/>
            <person name="Hope R."/>
            <person name="Hossain A."/>
            <person name="Karabika E."/>
            <person name="Karaffa L."/>
            <person name="Karanyi Z."/>
            <person name="Krasevec N."/>
            <person name="Kuo A."/>
            <person name="Kusch H."/>
            <person name="LaButti K."/>
            <person name="Lagendijk E.L."/>
            <person name="Lapidus A."/>
            <person name="Levasseur A."/>
            <person name="Lindquist E."/>
            <person name="Lipzen A."/>
            <person name="Logrieco A.F."/>
            <person name="MacCabe A."/>
            <person name="Maekelae M.R."/>
            <person name="Malavazi I."/>
            <person name="Melin P."/>
            <person name="Meyer V."/>
            <person name="Mielnichuk N."/>
            <person name="Miskei M."/>
            <person name="Molnar A.P."/>
            <person name="Mule G."/>
            <person name="Ngan C.Y."/>
            <person name="Orejas M."/>
            <person name="Orosz E."/>
            <person name="Ouedraogo J.P."/>
            <person name="Overkamp K.M."/>
            <person name="Park H.-S."/>
            <person name="Perrone G."/>
            <person name="Piumi F."/>
            <person name="Punt P.J."/>
            <person name="Ram A.F."/>
            <person name="Ramon A."/>
            <person name="Rauscher S."/>
            <person name="Record E."/>
            <person name="Riano-Pachon D.M."/>
            <person name="Robert V."/>
            <person name="Roehrig J."/>
            <person name="Ruller R."/>
            <person name="Salamov A."/>
            <person name="Salih N.S."/>
            <person name="Samson R.A."/>
            <person name="Sandor E."/>
            <person name="Sanguinetti M."/>
            <person name="Schuetze T."/>
            <person name="Sepcic K."/>
            <person name="Shelest E."/>
            <person name="Sherlock G."/>
            <person name="Sophianopoulou V."/>
            <person name="Squina F.M."/>
            <person name="Sun H."/>
            <person name="Susca A."/>
            <person name="Todd R.B."/>
            <person name="Tsang A."/>
            <person name="Unkles S.E."/>
            <person name="van de Wiele N."/>
            <person name="van Rossen-Uffink D."/>
            <person name="Oliveira J.V."/>
            <person name="Vesth T.C."/>
            <person name="Visser J."/>
            <person name="Yu J.-H."/>
            <person name="Zhou M."/>
            <person name="Andersen M.R."/>
            <person name="Archer D.B."/>
            <person name="Baker S.E."/>
            <person name="Benoit I."/>
            <person name="Brakhage A.A."/>
            <person name="Braus G.H."/>
            <person name="Fischer R."/>
            <person name="Frisvad J.C."/>
            <person name="Goldman G.H."/>
            <person name="Houbraken J."/>
            <person name="Oakley B."/>
            <person name="Pocsi I."/>
            <person name="Scazzocchio C."/>
            <person name="Seiboth B."/>
            <person name="vanKuyk P.A."/>
            <person name="Wortman J."/>
            <person name="Dyer P.S."/>
            <person name="Grigoriev I.V."/>
        </authorList>
    </citation>
    <scope>NUCLEOTIDE SEQUENCE [LARGE SCALE GENOMIC DNA]</scope>
    <source>
        <strain evidence="3">CBS 106.47</strain>
    </source>
</reference>
<proteinExistence type="predicted"/>
<dbReference type="SUPFAM" id="SSF53474">
    <property type="entry name" value="alpha/beta-Hydrolases"/>
    <property type="match status" value="1"/>
</dbReference>
<name>A0A1M3T8N6_ASPLC</name>
<protein>
    <recommendedName>
        <fullName evidence="1">AB hydrolase-1 domain-containing protein</fullName>
    </recommendedName>
</protein>
<accession>A0A1M3T8N6</accession>
<dbReference type="Pfam" id="PF12697">
    <property type="entry name" value="Abhydrolase_6"/>
    <property type="match status" value="1"/>
</dbReference>
<evidence type="ECO:0000313" key="2">
    <source>
        <dbReference type="EMBL" id="OJZ83063.1"/>
    </source>
</evidence>
<dbReference type="InterPro" id="IPR029058">
    <property type="entry name" value="AB_hydrolase_fold"/>
</dbReference>
<dbReference type="VEuPathDB" id="FungiDB:ASPFODRAFT_306429"/>
<dbReference type="PANTHER" id="PTHR12277:SF81">
    <property type="entry name" value="PROTEIN ABHD13"/>
    <property type="match status" value="1"/>
</dbReference>
<sequence length="490" mass="53915">MPVLCSLSKLQPPWGFPDGTGWHRDRSAANQTVAIAARQAQGCLFVVTIYDLSKPLFPDFLRSLHPSYDLSISHPGAEIENSFNMAASDLLAPLLKYASFSAAIAVGLYATLLGLLTTQTFQSHVVYLHAIEMTWFKDLNVPETFGFLRNQVTPFAIRTPDGEQLYAWHILPVELYRQHEQSLVAEPAGLVSDITSRLSFQLLRDDPDARLILHMHGAGGTVGSGYRVPNYRALSAGQPEKIHVLTFDYRGFGRSTGQPSEAGLITDARAVVDWAMTVAGIPPSRILIFGQSMGTAVSLAITRDLAVQSPPVVFAGTVLVAPFVDVATLVSTYRVAGTIPILSPLARFPWLFESLQRFIRDKWLSKDRIAEYVRANEVNGERYHLTIIHAEDDYDIPSHHSQAVFWHAVRGSIPGGITYDELELKKLDTKIDLGAAGTVVEWKTDNGIIREQILKTGLHDVIMGYPVITMAVMRAFESANPASTGLLHGN</sequence>